<gene>
    <name evidence="4" type="ORF">FZC78_01005</name>
</gene>
<dbReference type="EMBL" id="VTEI01000001">
    <property type="protein sequence ID" value="TYS19638.1"/>
    <property type="molecule type" value="Genomic_DNA"/>
</dbReference>
<dbReference type="Pfam" id="PF07963">
    <property type="entry name" value="N_methyl"/>
    <property type="match status" value="1"/>
</dbReference>
<dbReference type="NCBIfam" id="TIGR02532">
    <property type="entry name" value="IV_pilin_GFxxxE"/>
    <property type="match status" value="1"/>
</dbReference>
<sequence length="200" mass="22578">MKLVLLLHYSTHSYCIINLGNLKEGDGMKLSNIFRNNQGLTLIEVLVSVTLLSTVLLVFLNFFFQAGTYTNMNQKKTVAVNVARNALMHMESQSFLEVKREFSQVNEGTAAPDDHLLNLKLCDDTRYKTFGPEESPPDTCEDIPINGTSYKVTIKSEEVSPSKKEELKYYIPIKAEVRWTANDKEFDTSVGGTVKSEDIR</sequence>
<evidence type="ECO:0000313" key="4">
    <source>
        <dbReference type="EMBL" id="TYS19638.1"/>
    </source>
</evidence>
<accession>A0A5D4P1F5</accession>
<dbReference type="InterPro" id="IPR012902">
    <property type="entry name" value="N_methyl_site"/>
</dbReference>
<comment type="caution">
    <text evidence="4">The sequence shown here is derived from an EMBL/GenBank/DDBJ whole genome shotgun (WGS) entry which is preliminary data.</text>
</comment>
<dbReference type="OrthoDB" id="2456766at2"/>
<proteinExistence type="predicted"/>
<dbReference type="Proteomes" id="UP000322267">
    <property type="component" value="Unassembled WGS sequence"/>
</dbReference>
<feature type="transmembrane region" description="Helical" evidence="3">
    <location>
        <begin position="39"/>
        <end position="64"/>
    </location>
</feature>
<evidence type="ECO:0000313" key="5">
    <source>
        <dbReference type="Proteomes" id="UP000322267"/>
    </source>
</evidence>
<evidence type="ECO:0000256" key="2">
    <source>
        <dbReference type="ARBA" id="ARBA00023287"/>
    </source>
</evidence>
<keyword evidence="3" id="KW-1133">Transmembrane helix</keyword>
<dbReference type="GO" id="GO:0030420">
    <property type="term" value="P:establishment of competence for transformation"/>
    <property type="evidence" value="ECO:0007669"/>
    <property type="project" value="UniProtKB-KW"/>
</dbReference>
<comment type="subcellular location">
    <subcellularLocation>
        <location evidence="1">Cell surface</location>
    </subcellularLocation>
</comment>
<keyword evidence="3" id="KW-0472">Membrane</keyword>
<evidence type="ECO:0000256" key="1">
    <source>
        <dbReference type="ARBA" id="ARBA00004241"/>
    </source>
</evidence>
<reference evidence="4 5" key="1">
    <citation type="submission" date="2019-08" db="EMBL/GenBank/DDBJ databases">
        <title>Bacillus genomes from the desert of Cuatro Cienegas, Coahuila.</title>
        <authorList>
            <person name="Olmedo-Alvarez G."/>
        </authorList>
    </citation>
    <scope>NUCLEOTIDE SEQUENCE [LARGE SCALE GENOMIC DNA]</scope>
    <source>
        <strain evidence="4 5">CH34_1T</strain>
    </source>
</reference>
<dbReference type="AlphaFoldDB" id="A0A5D4P1F5"/>
<keyword evidence="3" id="KW-0812">Transmembrane</keyword>
<dbReference type="PROSITE" id="PS00409">
    <property type="entry name" value="PROKAR_NTER_METHYL"/>
    <property type="match status" value="1"/>
</dbReference>
<keyword evidence="2" id="KW-0178">Competence</keyword>
<organism evidence="4 5">
    <name type="scientific">Rossellomorea vietnamensis</name>
    <dbReference type="NCBI Taxonomy" id="218284"/>
    <lineage>
        <taxon>Bacteria</taxon>
        <taxon>Bacillati</taxon>
        <taxon>Bacillota</taxon>
        <taxon>Bacilli</taxon>
        <taxon>Bacillales</taxon>
        <taxon>Bacillaceae</taxon>
        <taxon>Rossellomorea</taxon>
    </lineage>
</organism>
<evidence type="ECO:0000256" key="3">
    <source>
        <dbReference type="SAM" id="Phobius"/>
    </source>
</evidence>
<protein>
    <submittedName>
        <fullName evidence="4">Type II secretion system protein</fullName>
    </submittedName>
</protein>
<dbReference type="GO" id="GO:0009986">
    <property type="term" value="C:cell surface"/>
    <property type="evidence" value="ECO:0007669"/>
    <property type="project" value="UniProtKB-SubCell"/>
</dbReference>
<name>A0A5D4P1F5_9BACI</name>